<dbReference type="EMBL" id="BQNB010016690">
    <property type="protein sequence ID" value="GJT54647.1"/>
    <property type="molecule type" value="Genomic_DNA"/>
</dbReference>
<comment type="caution">
    <text evidence="1">The sequence shown here is derived from an EMBL/GenBank/DDBJ whole genome shotgun (WGS) entry which is preliminary data.</text>
</comment>
<evidence type="ECO:0000313" key="1">
    <source>
        <dbReference type="EMBL" id="GJT54647.1"/>
    </source>
</evidence>
<keyword evidence="2" id="KW-1185">Reference proteome</keyword>
<accession>A0ABQ5EUS7</accession>
<reference evidence="1" key="2">
    <citation type="submission" date="2022-01" db="EMBL/GenBank/DDBJ databases">
        <authorList>
            <person name="Yamashiro T."/>
            <person name="Shiraishi A."/>
            <person name="Satake H."/>
            <person name="Nakayama K."/>
        </authorList>
    </citation>
    <scope>NUCLEOTIDE SEQUENCE</scope>
</reference>
<reference evidence="1" key="1">
    <citation type="journal article" date="2022" name="Int. J. Mol. Sci.">
        <title>Draft Genome of Tanacetum Coccineum: Genomic Comparison of Closely Related Tanacetum-Family Plants.</title>
        <authorList>
            <person name="Yamashiro T."/>
            <person name="Shiraishi A."/>
            <person name="Nakayama K."/>
            <person name="Satake H."/>
        </authorList>
    </citation>
    <scope>NUCLEOTIDE SEQUENCE</scope>
</reference>
<evidence type="ECO:0000313" key="2">
    <source>
        <dbReference type="Proteomes" id="UP001151760"/>
    </source>
</evidence>
<name>A0ABQ5EUS7_9ASTR</name>
<proteinExistence type="predicted"/>
<sequence length="131" mass="14882">MTLGVSGSIPLSSIKGHRRRRFFQVGSFYFPNQPLLVVDFEADPRDSLRFRKIILRCVSPDELALLSLDGHSFRTRRKIGQDVDFEAELREIELLLNRDPSTNFSPTITIDPNPERFTDEPALACLPPPGE</sequence>
<dbReference type="Proteomes" id="UP001151760">
    <property type="component" value="Unassembled WGS sequence"/>
</dbReference>
<protein>
    <submittedName>
        <fullName evidence="1">Uncharacterized protein</fullName>
    </submittedName>
</protein>
<gene>
    <name evidence="1" type="ORF">Tco_0989701</name>
</gene>
<organism evidence="1 2">
    <name type="scientific">Tanacetum coccineum</name>
    <dbReference type="NCBI Taxonomy" id="301880"/>
    <lineage>
        <taxon>Eukaryota</taxon>
        <taxon>Viridiplantae</taxon>
        <taxon>Streptophyta</taxon>
        <taxon>Embryophyta</taxon>
        <taxon>Tracheophyta</taxon>
        <taxon>Spermatophyta</taxon>
        <taxon>Magnoliopsida</taxon>
        <taxon>eudicotyledons</taxon>
        <taxon>Gunneridae</taxon>
        <taxon>Pentapetalae</taxon>
        <taxon>asterids</taxon>
        <taxon>campanulids</taxon>
        <taxon>Asterales</taxon>
        <taxon>Asteraceae</taxon>
        <taxon>Asteroideae</taxon>
        <taxon>Anthemideae</taxon>
        <taxon>Anthemidinae</taxon>
        <taxon>Tanacetum</taxon>
    </lineage>
</organism>